<proteinExistence type="predicted"/>
<feature type="compositionally biased region" description="Polar residues" evidence="1">
    <location>
        <begin position="202"/>
        <end position="215"/>
    </location>
</feature>
<feature type="compositionally biased region" description="Polar residues" evidence="1">
    <location>
        <begin position="261"/>
        <end position="279"/>
    </location>
</feature>
<dbReference type="RefSeq" id="WP_220480788.1">
    <property type="nucleotide sequence ID" value="NZ_JACGWZ010000008.1"/>
</dbReference>
<accession>A0A839E8G0</accession>
<dbReference type="InterPro" id="IPR038332">
    <property type="entry name" value="PPE_sf"/>
</dbReference>
<dbReference type="Gene3D" id="1.20.1260.20">
    <property type="entry name" value="PPE superfamily"/>
    <property type="match status" value="1"/>
</dbReference>
<evidence type="ECO:0000313" key="2">
    <source>
        <dbReference type="EMBL" id="MBA8827561.1"/>
    </source>
</evidence>
<sequence length="452" mass="45632">MIELCYASGARMYRQAMAGSSDATELPRPSGSTGSEQWQTVVNELKAVGGGIDTAMKEARDAHQGQAAEAAQISVDQVAKRVKTCEDTAKSVQKAITDQANAQGETFKHLPAQGEKLPNGEMAQLDPPDKNWAERHGVDSFPGLGWTSDYEEKQRRFQATNSHADQVMQQYQQQTQSRIQSLPKFEPPPQEPPPQPPPGDSGDSTTARGLGQSSYSSTPNLGSGGGGGTPSSTQSAWAPSSGSVAPSPSPSPSSVPAGSGTQAPAGTSSTWAGGNSNLPPGTVRGQDGMLYRQMPDGSWQRQNPYNGRWAPAPGGPGGTARGGPGGAGRGGAGGARGGGSGRADGGFGPRSGAGATPGSGSGLSAGGRSGVAPTGGPGSGASSTASGGATGGQSGRGGGMRPMGGGGQQGQGGEEEEHERPSWLVEDEDVFTNDMQKSAPPVIGIAPWEKQG</sequence>
<evidence type="ECO:0008006" key="4">
    <source>
        <dbReference type="Google" id="ProtNLM"/>
    </source>
</evidence>
<feature type="region of interest" description="Disordered" evidence="1">
    <location>
        <begin position="17"/>
        <end position="37"/>
    </location>
</feature>
<dbReference type="EMBL" id="JACGWZ010000008">
    <property type="protein sequence ID" value="MBA8827561.1"/>
    <property type="molecule type" value="Genomic_DNA"/>
</dbReference>
<feature type="compositionally biased region" description="Gly residues" evidence="1">
    <location>
        <begin position="388"/>
        <end position="412"/>
    </location>
</feature>
<feature type="compositionally biased region" description="Gly residues" evidence="1">
    <location>
        <begin position="315"/>
        <end position="379"/>
    </location>
</feature>
<gene>
    <name evidence="2" type="ORF">FHX42_004957</name>
</gene>
<comment type="caution">
    <text evidence="2">The sequence shown here is derived from an EMBL/GenBank/DDBJ whole genome shotgun (WGS) entry which is preliminary data.</text>
</comment>
<feature type="compositionally biased region" description="Pro residues" evidence="1">
    <location>
        <begin position="185"/>
        <end position="199"/>
    </location>
</feature>
<feature type="compositionally biased region" description="Low complexity" evidence="1">
    <location>
        <begin position="230"/>
        <end position="246"/>
    </location>
</feature>
<dbReference type="AlphaFoldDB" id="A0A839E8G0"/>
<feature type="region of interest" description="Disordered" evidence="1">
    <location>
        <begin position="112"/>
        <end position="452"/>
    </location>
</feature>
<organism evidence="2 3">
    <name type="scientific">Halosaccharopolyspora lacisalsi</name>
    <dbReference type="NCBI Taxonomy" id="1000566"/>
    <lineage>
        <taxon>Bacteria</taxon>
        <taxon>Bacillati</taxon>
        <taxon>Actinomycetota</taxon>
        <taxon>Actinomycetes</taxon>
        <taxon>Pseudonocardiales</taxon>
        <taxon>Pseudonocardiaceae</taxon>
        <taxon>Halosaccharopolyspora</taxon>
    </lineage>
</organism>
<dbReference type="Proteomes" id="UP000569329">
    <property type="component" value="Unassembled WGS sequence"/>
</dbReference>
<keyword evidence="3" id="KW-1185">Reference proteome</keyword>
<feature type="compositionally biased region" description="Low complexity" evidence="1">
    <location>
        <begin position="166"/>
        <end position="180"/>
    </location>
</feature>
<evidence type="ECO:0000313" key="3">
    <source>
        <dbReference type="Proteomes" id="UP000569329"/>
    </source>
</evidence>
<protein>
    <recommendedName>
        <fullName evidence="4">PPE family protein</fullName>
    </recommendedName>
</protein>
<evidence type="ECO:0000256" key="1">
    <source>
        <dbReference type="SAM" id="MobiDB-lite"/>
    </source>
</evidence>
<reference evidence="2 3" key="1">
    <citation type="submission" date="2020-07" db="EMBL/GenBank/DDBJ databases">
        <title>Sequencing the genomes of 1000 actinobacteria strains.</title>
        <authorList>
            <person name="Klenk H.-P."/>
        </authorList>
    </citation>
    <scope>NUCLEOTIDE SEQUENCE [LARGE SCALE GENOMIC DNA]</scope>
    <source>
        <strain evidence="2 3">DSM 45975</strain>
    </source>
</reference>
<name>A0A839E8G0_9PSEU</name>
<feature type="compositionally biased region" description="Basic and acidic residues" evidence="1">
    <location>
        <begin position="127"/>
        <end position="138"/>
    </location>
</feature>